<keyword evidence="4" id="KW-0809">Transit peptide</keyword>
<dbReference type="EMBL" id="CAMAPE010000051">
    <property type="protein sequence ID" value="CAH9108124.1"/>
    <property type="molecule type" value="Genomic_DNA"/>
</dbReference>
<keyword evidence="5" id="KW-0508">mRNA splicing</keyword>
<dbReference type="AlphaFoldDB" id="A0A9P0ZQ65"/>
<dbReference type="PANTHER" id="PTHR46247">
    <property type="entry name" value="CRS2-ASSOCIATED FACTOR 1, CHLOROPLASTIC"/>
    <property type="match status" value="1"/>
</dbReference>
<name>A0A9P0ZQ65_CUSEU</name>
<dbReference type="PANTHER" id="PTHR46247:SF4">
    <property type="entry name" value="CRS2-ASSOCIATED FACTOR 2, MITOCHONDRIAL"/>
    <property type="match status" value="1"/>
</dbReference>
<feature type="compositionally biased region" description="Polar residues" evidence="8">
    <location>
        <begin position="71"/>
        <end position="80"/>
    </location>
</feature>
<keyword evidence="3 7" id="KW-0694">RNA-binding</keyword>
<keyword evidence="6" id="KW-0687">Ribonucleoprotein</keyword>
<keyword evidence="11" id="KW-1185">Reference proteome</keyword>
<comment type="caution">
    <text evidence="10">The sequence shown here is derived from an EMBL/GenBank/DDBJ whole genome shotgun (WGS) entry which is preliminary data.</text>
</comment>
<dbReference type="Proteomes" id="UP001152484">
    <property type="component" value="Unassembled WGS sequence"/>
</dbReference>
<dbReference type="GO" id="GO:0003723">
    <property type="term" value="F:RNA binding"/>
    <property type="evidence" value="ECO:0007669"/>
    <property type="project" value="UniProtKB-UniRule"/>
</dbReference>
<proteinExistence type="predicted"/>
<sequence length="398" mass="45898">MLELLPWRKWTLCSRVSYDKLSPFFEHLPRMLKHSLTGGEQDEHMTDPPFSAATPKAPTHQKTETKKIVKSSPTQKSQDFPLSSELPFDFRYSYSETNPAIEPIGFREPPKFSPFGPGRLDRKWTGTCAPAPFPADLDKVAQARQAVLGEPLSEEEIAELIEKYRYNSNCSSQINLGRGGVTHNMLEDIHNHWKRAEAVRIKCFGVPTLDMDNICFHLEDKSGGQIIYRHINVLLLFRGRGYDPKNRPIIPLMLWKPYAPIYPKLVKNVADGLTFEETKEMRSKGLTYPPLTKLTRNGVYVNVVEKVRVAFQTEELVRLDCSRVGTSDCKRISVKLRDLVPCVPILVKDEQVLLWRGKRDEAQRYQNEERREGRIHKEKPDEQLFMAQIQTRQRNEHG</sequence>
<reference evidence="10" key="1">
    <citation type="submission" date="2022-07" db="EMBL/GenBank/DDBJ databases">
        <authorList>
            <person name="Macas J."/>
            <person name="Novak P."/>
            <person name="Neumann P."/>
        </authorList>
    </citation>
    <scope>NUCLEOTIDE SEQUENCE</scope>
</reference>
<accession>A0A9P0ZQ65</accession>
<feature type="domain" description="CRM" evidence="9">
    <location>
        <begin position="150"/>
        <end position="249"/>
    </location>
</feature>
<evidence type="ECO:0000256" key="1">
    <source>
        <dbReference type="ARBA" id="ARBA00022664"/>
    </source>
</evidence>
<dbReference type="InterPro" id="IPR035920">
    <property type="entry name" value="YhbY-like_sf"/>
</dbReference>
<dbReference type="Pfam" id="PF01985">
    <property type="entry name" value="CRS1_YhbY"/>
    <property type="match status" value="2"/>
</dbReference>
<evidence type="ECO:0000256" key="4">
    <source>
        <dbReference type="ARBA" id="ARBA00022946"/>
    </source>
</evidence>
<organism evidence="10 11">
    <name type="scientific">Cuscuta europaea</name>
    <name type="common">European dodder</name>
    <dbReference type="NCBI Taxonomy" id="41803"/>
    <lineage>
        <taxon>Eukaryota</taxon>
        <taxon>Viridiplantae</taxon>
        <taxon>Streptophyta</taxon>
        <taxon>Embryophyta</taxon>
        <taxon>Tracheophyta</taxon>
        <taxon>Spermatophyta</taxon>
        <taxon>Magnoliopsida</taxon>
        <taxon>eudicotyledons</taxon>
        <taxon>Gunneridae</taxon>
        <taxon>Pentapetalae</taxon>
        <taxon>asterids</taxon>
        <taxon>lamiids</taxon>
        <taxon>Solanales</taxon>
        <taxon>Convolvulaceae</taxon>
        <taxon>Cuscuteae</taxon>
        <taxon>Cuscuta</taxon>
        <taxon>Cuscuta subgen. Cuscuta</taxon>
    </lineage>
</organism>
<dbReference type="FunFam" id="3.30.110.60:FF:000002">
    <property type="entry name" value="CRS2-associated factor 1, chloroplastic"/>
    <property type="match status" value="1"/>
</dbReference>
<dbReference type="OrthoDB" id="1911210at2759"/>
<dbReference type="GO" id="GO:0000373">
    <property type="term" value="P:Group II intron splicing"/>
    <property type="evidence" value="ECO:0007669"/>
    <property type="project" value="InterPro"/>
</dbReference>
<dbReference type="SMART" id="SM01103">
    <property type="entry name" value="CRS1_YhbY"/>
    <property type="match status" value="2"/>
</dbReference>
<dbReference type="SUPFAM" id="SSF75471">
    <property type="entry name" value="YhbY-like"/>
    <property type="match status" value="2"/>
</dbReference>
<evidence type="ECO:0000259" key="9">
    <source>
        <dbReference type="PROSITE" id="PS51295"/>
    </source>
</evidence>
<keyword evidence="2" id="KW-0677">Repeat</keyword>
<dbReference type="GO" id="GO:0006397">
    <property type="term" value="P:mRNA processing"/>
    <property type="evidence" value="ECO:0007669"/>
    <property type="project" value="UniProtKB-KW"/>
</dbReference>
<dbReference type="InterPro" id="IPR001890">
    <property type="entry name" value="RNA-binding_CRM"/>
</dbReference>
<evidence type="ECO:0000313" key="10">
    <source>
        <dbReference type="EMBL" id="CAH9108124.1"/>
    </source>
</evidence>
<dbReference type="GO" id="GO:1990904">
    <property type="term" value="C:ribonucleoprotein complex"/>
    <property type="evidence" value="ECO:0007669"/>
    <property type="project" value="UniProtKB-KW"/>
</dbReference>
<protein>
    <recommendedName>
        <fullName evidence="9">CRM domain-containing protein</fullName>
    </recommendedName>
</protein>
<evidence type="ECO:0000256" key="8">
    <source>
        <dbReference type="SAM" id="MobiDB-lite"/>
    </source>
</evidence>
<evidence type="ECO:0000313" key="11">
    <source>
        <dbReference type="Proteomes" id="UP001152484"/>
    </source>
</evidence>
<evidence type="ECO:0000256" key="7">
    <source>
        <dbReference type="PROSITE-ProRule" id="PRU00626"/>
    </source>
</evidence>
<feature type="domain" description="CRM" evidence="9">
    <location>
        <begin position="271"/>
        <end position="367"/>
    </location>
</feature>
<evidence type="ECO:0000256" key="3">
    <source>
        <dbReference type="ARBA" id="ARBA00022884"/>
    </source>
</evidence>
<evidence type="ECO:0000256" key="2">
    <source>
        <dbReference type="ARBA" id="ARBA00022737"/>
    </source>
</evidence>
<dbReference type="InterPro" id="IPR044599">
    <property type="entry name" value="CAF1P_plant"/>
</dbReference>
<evidence type="ECO:0000256" key="6">
    <source>
        <dbReference type="ARBA" id="ARBA00023274"/>
    </source>
</evidence>
<gene>
    <name evidence="10" type="ORF">CEURO_LOCUS17995</name>
</gene>
<dbReference type="PROSITE" id="PS51295">
    <property type="entry name" value="CRM"/>
    <property type="match status" value="2"/>
</dbReference>
<evidence type="ECO:0000256" key="5">
    <source>
        <dbReference type="ARBA" id="ARBA00023187"/>
    </source>
</evidence>
<dbReference type="Gene3D" id="3.30.110.60">
    <property type="entry name" value="YhbY-like"/>
    <property type="match status" value="2"/>
</dbReference>
<feature type="region of interest" description="Disordered" evidence="8">
    <location>
        <begin position="37"/>
        <end position="80"/>
    </location>
</feature>
<keyword evidence="1" id="KW-0507">mRNA processing</keyword>